<evidence type="ECO:0000313" key="1">
    <source>
        <dbReference type="EMBL" id="UOF02783.1"/>
    </source>
</evidence>
<dbReference type="EMBL" id="CP093442">
    <property type="protein sequence ID" value="UOF02783.1"/>
    <property type="molecule type" value="Genomic_DNA"/>
</dbReference>
<sequence>MQNRFVLGVSVGESFAEYSLLSGEEALVQKRVYLSRENLKQSLSQFIAEQKEKPEHVFVSLRLPKKLLDYRFGGAVAHLTTEGFENWLDVCGSKHAALTNKDLIFSITERVLASGTIETPLKIEDLEAISAKLSLVDCKKICLHFLHSNKNPSHLIQAQHFFTEKGLEVFVPDNADGAETERWNKNALNATMSSLFEERKKEVLEACEGIPADKIYFLSSSGKLINSKNEALESLFAASTAMGMVFGADKNTDVLYLGLENFWLISGQQWKDSWNSAWGDVALKHVQFDELGIQPTLGISLNSFNRFDFNTTQEGWEPGPMFLGRGQKSCLLDLWAENAKLAKTAGLEDRLAPQGITRFKNSLFALSKISKIRDNEVTTITKELQSLSMHRLAMEAYLKRKSKKLLVTGPLANVFANVFKKDAQTTVDVKDFAESTATAVFGMKTLEASL</sequence>
<dbReference type="Proteomes" id="UP000830116">
    <property type="component" value="Chromosome"/>
</dbReference>
<proteinExistence type="predicted"/>
<reference evidence="1" key="1">
    <citation type="submission" date="2022-03" db="EMBL/GenBank/DDBJ databases">
        <title>Genome Identification and Characterization of new species Bdellovibrio reynosense LBG001 sp. nov. from a Mexico soil sample.</title>
        <authorList>
            <person name="Camilli A."/>
            <person name="Ajao Y."/>
            <person name="Guo X."/>
        </authorList>
    </citation>
    <scope>NUCLEOTIDE SEQUENCE</scope>
    <source>
        <strain evidence="1">LBG001</strain>
    </source>
</reference>
<keyword evidence="2" id="KW-1185">Reference proteome</keyword>
<accession>A0ABY4CCT8</accession>
<gene>
    <name evidence="1" type="ORF">MNR06_07440</name>
</gene>
<evidence type="ECO:0000313" key="2">
    <source>
        <dbReference type="Proteomes" id="UP000830116"/>
    </source>
</evidence>
<protein>
    <submittedName>
        <fullName evidence="1">Hydantoin utilization protein</fullName>
    </submittedName>
</protein>
<dbReference type="RefSeq" id="WP_243540592.1">
    <property type="nucleotide sequence ID" value="NZ_CP093442.1"/>
</dbReference>
<name>A0ABY4CCT8_9BACT</name>
<organism evidence="1 2">
    <name type="scientific">Bdellovibrio reynosensis</name>
    <dbReference type="NCBI Taxonomy" id="2835041"/>
    <lineage>
        <taxon>Bacteria</taxon>
        <taxon>Pseudomonadati</taxon>
        <taxon>Bdellovibrionota</taxon>
        <taxon>Bdellovibrionia</taxon>
        <taxon>Bdellovibrionales</taxon>
        <taxon>Pseudobdellovibrionaceae</taxon>
        <taxon>Bdellovibrio</taxon>
    </lineage>
</organism>